<evidence type="ECO:0000313" key="3">
    <source>
        <dbReference type="Proteomes" id="UP000620224"/>
    </source>
</evidence>
<keyword evidence="3" id="KW-1185">Reference proteome</keyword>
<sequence length="62" mass="6364">MYLSTASTRARSAEKTSYPTSGGGWFVTVCVEVPAMTANLPGTAAVMAPRSGTERKPGVSNG</sequence>
<organism evidence="2 3">
    <name type="scientific">Streptomyces lucensis JCM 4490</name>
    <dbReference type="NCBI Taxonomy" id="1306176"/>
    <lineage>
        <taxon>Bacteria</taxon>
        <taxon>Bacillati</taxon>
        <taxon>Actinomycetota</taxon>
        <taxon>Actinomycetes</taxon>
        <taxon>Kitasatosporales</taxon>
        <taxon>Streptomycetaceae</taxon>
        <taxon>Streptomyces</taxon>
    </lineage>
</organism>
<reference evidence="2" key="2">
    <citation type="submission" date="2020-09" db="EMBL/GenBank/DDBJ databases">
        <authorList>
            <person name="Sun Q."/>
            <person name="Ohkuma M."/>
        </authorList>
    </citation>
    <scope>NUCLEOTIDE SEQUENCE</scope>
    <source>
        <strain evidence="2">JCM 4490</strain>
    </source>
</reference>
<feature type="compositionally biased region" description="Polar residues" evidence="1">
    <location>
        <begin position="1"/>
        <end position="20"/>
    </location>
</feature>
<dbReference type="EMBL" id="BMUE01000010">
    <property type="protein sequence ID" value="GGW64075.1"/>
    <property type="molecule type" value="Genomic_DNA"/>
</dbReference>
<dbReference type="Proteomes" id="UP000620224">
    <property type="component" value="Unassembled WGS sequence"/>
</dbReference>
<reference evidence="2" key="1">
    <citation type="journal article" date="2014" name="Int. J. Syst. Evol. Microbiol.">
        <title>Complete genome sequence of Corynebacterium casei LMG S-19264T (=DSM 44701T), isolated from a smear-ripened cheese.</title>
        <authorList>
            <consortium name="US DOE Joint Genome Institute (JGI-PGF)"/>
            <person name="Walter F."/>
            <person name="Albersmeier A."/>
            <person name="Kalinowski J."/>
            <person name="Ruckert C."/>
        </authorList>
    </citation>
    <scope>NUCLEOTIDE SEQUENCE</scope>
    <source>
        <strain evidence="2">JCM 4490</strain>
    </source>
</reference>
<feature type="region of interest" description="Disordered" evidence="1">
    <location>
        <begin position="1"/>
        <end position="22"/>
    </location>
</feature>
<protein>
    <submittedName>
        <fullName evidence="2">Uncharacterized protein</fullName>
    </submittedName>
</protein>
<evidence type="ECO:0000256" key="1">
    <source>
        <dbReference type="SAM" id="MobiDB-lite"/>
    </source>
</evidence>
<dbReference type="AlphaFoldDB" id="A0A918MSB6"/>
<comment type="caution">
    <text evidence="2">The sequence shown here is derived from an EMBL/GenBank/DDBJ whole genome shotgun (WGS) entry which is preliminary data.</text>
</comment>
<gene>
    <name evidence="2" type="ORF">GCM10010503_46570</name>
</gene>
<proteinExistence type="predicted"/>
<name>A0A918MSB6_9ACTN</name>
<accession>A0A918MSB6</accession>
<evidence type="ECO:0000313" key="2">
    <source>
        <dbReference type="EMBL" id="GGW64075.1"/>
    </source>
</evidence>